<sequence length="157" mass="18447">MEIERKYLINNLDTVGNLSLLKYDVIEQGYLCTEPVIRIRKQSQDYYLTYKSKGLLQREEINEKISDKTYSHLKEKIDFNLIEKTRYYIPFDNGLVGELDVFEGKLKGLMVIEVEFKSLDEADEFVPPEWFGREVTFEGAFQNNQLVRLESLSGLFL</sequence>
<feature type="domain" description="CYTH" evidence="2">
    <location>
        <begin position="1"/>
        <end position="157"/>
    </location>
</feature>
<dbReference type="CDD" id="cd07761">
    <property type="entry name" value="CYTH-like_CthTTM-like"/>
    <property type="match status" value="1"/>
</dbReference>
<dbReference type="SUPFAM" id="SSF55154">
    <property type="entry name" value="CYTH-like phosphatases"/>
    <property type="match status" value="1"/>
</dbReference>
<keyword evidence="4" id="KW-1185">Reference proteome</keyword>
<accession>A0A4R3MER8</accession>
<gene>
    <name evidence="3" type="ORF">EDC18_11449</name>
</gene>
<dbReference type="Gene3D" id="2.40.320.10">
    <property type="entry name" value="Hypothetical Protein Pfu-838710-001"/>
    <property type="match status" value="1"/>
</dbReference>
<feature type="active site" description="Proton acceptor" evidence="1">
    <location>
        <position position="30"/>
    </location>
</feature>
<evidence type="ECO:0000313" key="4">
    <source>
        <dbReference type="Proteomes" id="UP000294902"/>
    </source>
</evidence>
<dbReference type="PANTHER" id="PTHR40114:SF1">
    <property type="entry name" value="SLR0698 PROTEIN"/>
    <property type="match status" value="1"/>
</dbReference>
<evidence type="ECO:0000259" key="2">
    <source>
        <dbReference type="PROSITE" id="PS51707"/>
    </source>
</evidence>
<dbReference type="InterPro" id="IPR023577">
    <property type="entry name" value="CYTH_domain"/>
</dbReference>
<name>A0A4R3MER8_9FIRM</name>
<dbReference type="RefSeq" id="WP_132254077.1">
    <property type="nucleotide sequence ID" value="NZ_SMAL01000014.1"/>
</dbReference>
<dbReference type="InterPro" id="IPR033469">
    <property type="entry name" value="CYTH-like_dom_sf"/>
</dbReference>
<dbReference type="SMART" id="SM01118">
    <property type="entry name" value="CYTH"/>
    <property type="match status" value="1"/>
</dbReference>
<dbReference type="EMBL" id="SMAL01000014">
    <property type="protein sequence ID" value="TCT12150.1"/>
    <property type="molecule type" value="Genomic_DNA"/>
</dbReference>
<comment type="caution">
    <text evidence="3">The sequence shown here is derived from an EMBL/GenBank/DDBJ whole genome shotgun (WGS) entry which is preliminary data.</text>
</comment>
<dbReference type="Proteomes" id="UP000294902">
    <property type="component" value="Unassembled WGS sequence"/>
</dbReference>
<reference evidence="3 4" key="1">
    <citation type="submission" date="2019-03" db="EMBL/GenBank/DDBJ databases">
        <title>Genomic Encyclopedia of Type Strains, Phase IV (KMG-IV): sequencing the most valuable type-strain genomes for metagenomic binning, comparative biology and taxonomic classification.</title>
        <authorList>
            <person name="Goeker M."/>
        </authorList>
    </citation>
    <scope>NUCLEOTIDE SEQUENCE [LARGE SCALE GENOMIC DNA]</scope>
    <source>
        <strain evidence="3 4">DSM 24629</strain>
    </source>
</reference>
<evidence type="ECO:0000256" key="1">
    <source>
        <dbReference type="PIRSR" id="PIRSR016487-1"/>
    </source>
</evidence>
<dbReference type="PIRSF" id="PIRSF016487">
    <property type="entry name" value="CYTH_UCP016487"/>
    <property type="match status" value="1"/>
</dbReference>
<dbReference type="OrthoDB" id="9805588at2"/>
<dbReference type="InterPro" id="IPR012042">
    <property type="entry name" value="NeuTTM/CthTTM-like"/>
</dbReference>
<dbReference type="Pfam" id="PF01928">
    <property type="entry name" value="CYTH"/>
    <property type="match status" value="1"/>
</dbReference>
<evidence type="ECO:0000313" key="3">
    <source>
        <dbReference type="EMBL" id="TCT12150.1"/>
    </source>
</evidence>
<dbReference type="PROSITE" id="PS51707">
    <property type="entry name" value="CYTH"/>
    <property type="match status" value="1"/>
</dbReference>
<protein>
    <submittedName>
        <fullName evidence="3">CYTH domain-containing protein</fullName>
    </submittedName>
</protein>
<proteinExistence type="predicted"/>
<dbReference type="AlphaFoldDB" id="A0A4R3MER8"/>
<organism evidence="3 4">
    <name type="scientific">Natranaerovirga pectinivora</name>
    <dbReference type="NCBI Taxonomy" id="682400"/>
    <lineage>
        <taxon>Bacteria</taxon>
        <taxon>Bacillati</taxon>
        <taxon>Bacillota</taxon>
        <taxon>Clostridia</taxon>
        <taxon>Lachnospirales</taxon>
        <taxon>Natranaerovirgaceae</taxon>
        <taxon>Natranaerovirga</taxon>
    </lineage>
</organism>
<dbReference type="PANTHER" id="PTHR40114">
    <property type="entry name" value="SLR0698 PROTEIN"/>
    <property type="match status" value="1"/>
</dbReference>